<organism evidence="2 3">
    <name type="scientific">Adhaeribacter rhizoryzae</name>
    <dbReference type="NCBI Taxonomy" id="2607907"/>
    <lineage>
        <taxon>Bacteria</taxon>
        <taxon>Pseudomonadati</taxon>
        <taxon>Bacteroidota</taxon>
        <taxon>Cytophagia</taxon>
        <taxon>Cytophagales</taxon>
        <taxon>Hymenobacteraceae</taxon>
        <taxon>Adhaeribacter</taxon>
    </lineage>
</organism>
<feature type="domain" description="Sialidase" evidence="1">
    <location>
        <begin position="59"/>
        <end position="241"/>
    </location>
</feature>
<accession>A0A5M6D3Z7</accession>
<dbReference type="Pfam" id="PF13088">
    <property type="entry name" value="BNR_2"/>
    <property type="match status" value="1"/>
</dbReference>
<dbReference type="InterPro" id="IPR011040">
    <property type="entry name" value="Sialidase"/>
</dbReference>
<gene>
    <name evidence="2" type="ORF">F0145_19900</name>
</gene>
<dbReference type="EMBL" id="VWSF01000019">
    <property type="protein sequence ID" value="KAA5542053.1"/>
    <property type="molecule type" value="Genomic_DNA"/>
</dbReference>
<evidence type="ECO:0000313" key="2">
    <source>
        <dbReference type="EMBL" id="KAA5542053.1"/>
    </source>
</evidence>
<dbReference type="Gene3D" id="2.120.10.10">
    <property type="match status" value="1"/>
</dbReference>
<name>A0A5M6D3Z7_9BACT</name>
<dbReference type="RefSeq" id="WP_150091226.1">
    <property type="nucleotide sequence ID" value="NZ_VWSF01000019.1"/>
</dbReference>
<dbReference type="AlphaFoldDB" id="A0A5M6D3Z7"/>
<dbReference type="CDD" id="cd15482">
    <property type="entry name" value="Sialidase_non-viral"/>
    <property type="match status" value="1"/>
</dbReference>
<proteinExistence type="predicted"/>
<protein>
    <submittedName>
        <fullName evidence="2">Exo-alpha-sialidase</fullName>
    </submittedName>
</protein>
<evidence type="ECO:0000313" key="3">
    <source>
        <dbReference type="Proteomes" id="UP000323426"/>
    </source>
</evidence>
<reference evidence="2 3" key="1">
    <citation type="submission" date="2019-09" db="EMBL/GenBank/DDBJ databases">
        <title>Genome sequence and assembly of Adhaeribacter sp.</title>
        <authorList>
            <person name="Chhetri G."/>
        </authorList>
    </citation>
    <scope>NUCLEOTIDE SEQUENCE [LARGE SCALE GENOMIC DNA]</scope>
    <source>
        <strain evidence="2 3">DK36</strain>
    </source>
</reference>
<dbReference type="Proteomes" id="UP000323426">
    <property type="component" value="Unassembled WGS sequence"/>
</dbReference>
<comment type="caution">
    <text evidence="2">The sequence shown here is derived from an EMBL/GenBank/DDBJ whole genome shotgun (WGS) entry which is preliminary data.</text>
</comment>
<keyword evidence="3" id="KW-1185">Reference proteome</keyword>
<evidence type="ECO:0000259" key="1">
    <source>
        <dbReference type="Pfam" id="PF13088"/>
    </source>
</evidence>
<sequence length="359" mass="39335">MRYSIILLGTLLLITALYSGFKLKSDKLMAITTISTFGKQPTMAVDKANNIKVVFGQDKEIFYTYSKDEGKYFVKPQRIATQDKLALGMTRGPQITTTKDYTVIAAAAHTGKIMAYRLKNGETKWGEPVNILKGDTTAKEGFVALAPGKDNTVYATWLDMRLDKKNNIFSATSPDGGKTWSKSTLVYKSPEGRVCPCCRPSITADQKGNVYVMFRNELGGNRDMYLAHSKDSGKSFSPAQKLGKGTWNLKGCPMDGGAIALDAKGKVGTTWRRENTIYYAEPGGMEQKMGEGRASSLTKTSKGNYLVWQQGDNIMALTPNQLSTQIIGAGIYPRLTTLANQKVLSVWESEGKIVATVLP</sequence>
<dbReference type="InterPro" id="IPR036278">
    <property type="entry name" value="Sialidase_sf"/>
</dbReference>
<dbReference type="SUPFAM" id="SSF50939">
    <property type="entry name" value="Sialidases"/>
    <property type="match status" value="1"/>
</dbReference>